<dbReference type="InterPro" id="IPR036866">
    <property type="entry name" value="RibonucZ/Hydroxyglut_hydro"/>
</dbReference>
<evidence type="ECO:0000256" key="2">
    <source>
        <dbReference type="ARBA" id="ARBA00007749"/>
    </source>
</evidence>
<accession>A0A167MNF8</accession>
<dbReference type="PANTHER" id="PTHR42978">
    <property type="entry name" value="QUORUM-QUENCHING LACTONASE YTNP-RELATED-RELATED"/>
    <property type="match status" value="1"/>
</dbReference>
<dbReference type="STRING" id="1081102.A0A167MNF8"/>
<organism evidence="6 7">
    <name type="scientific">Niveomyces insectorum RCEF 264</name>
    <dbReference type="NCBI Taxonomy" id="1081102"/>
    <lineage>
        <taxon>Eukaryota</taxon>
        <taxon>Fungi</taxon>
        <taxon>Dikarya</taxon>
        <taxon>Ascomycota</taxon>
        <taxon>Pezizomycotina</taxon>
        <taxon>Sordariomycetes</taxon>
        <taxon>Hypocreomycetidae</taxon>
        <taxon>Hypocreales</taxon>
        <taxon>Cordycipitaceae</taxon>
        <taxon>Niveomyces</taxon>
    </lineage>
</organism>
<comment type="cofactor">
    <cofactor evidence="1">
        <name>Zn(2+)</name>
        <dbReference type="ChEBI" id="CHEBI:29105"/>
    </cofactor>
</comment>
<keyword evidence="5" id="KW-0862">Zinc</keyword>
<evidence type="ECO:0000256" key="4">
    <source>
        <dbReference type="ARBA" id="ARBA00022801"/>
    </source>
</evidence>
<name>A0A167MNF8_9HYPO</name>
<evidence type="ECO:0008006" key="8">
    <source>
        <dbReference type="Google" id="ProtNLM"/>
    </source>
</evidence>
<dbReference type="PANTHER" id="PTHR42978:SF2">
    <property type="entry name" value="102 KBASES UNSTABLE REGION: FROM 1 TO 119443"/>
    <property type="match status" value="1"/>
</dbReference>
<dbReference type="GO" id="GO:0016787">
    <property type="term" value="F:hydrolase activity"/>
    <property type="evidence" value="ECO:0007669"/>
    <property type="project" value="UniProtKB-KW"/>
</dbReference>
<keyword evidence="4" id="KW-0378">Hydrolase</keyword>
<sequence length="346" mass="37504">MASPEANSPGEVYVTVSALDAGHLTLPERLFVTAADPEKRATVPSLAFLIQHPSAPPARPGSRATNLVFDLGLKRDLSGYAPAQAQHITQRQPIILQPDCADSLRQGQFDPATEVDMVVLSHVHWDHVGTPSDFANAVFVVGSGTLDLLQHGAGPAYPADVFNDDEIPASQTVELPPVARNHVIKNDDDDAAAIAYAEPRHTPASAEARARLPGAATAWAWTPLDSFPAALDLFGDGSLHVIDSPGHLYGHVNLLARIGPLKYIYLGGDCCHDPRILRGEKDIALYDDGRGGLRSVHVHTSTARRTLDRINEFVRARAGQVSVEVVVAHDAEWREKNKHRFWPQTL</sequence>
<evidence type="ECO:0000256" key="1">
    <source>
        <dbReference type="ARBA" id="ARBA00001947"/>
    </source>
</evidence>
<keyword evidence="3" id="KW-0479">Metal-binding</keyword>
<comment type="caution">
    <text evidence="6">The sequence shown here is derived from an EMBL/GenBank/DDBJ whole genome shotgun (WGS) entry which is preliminary data.</text>
</comment>
<comment type="similarity">
    <text evidence="2">Belongs to the metallo-beta-lactamase superfamily.</text>
</comment>
<evidence type="ECO:0000313" key="6">
    <source>
        <dbReference type="EMBL" id="OAA54573.1"/>
    </source>
</evidence>
<dbReference type="CDD" id="cd07730">
    <property type="entry name" value="metallo-hydrolase-like_MBL-fold"/>
    <property type="match status" value="1"/>
</dbReference>
<evidence type="ECO:0000256" key="5">
    <source>
        <dbReference type="ARBA" id="ARBA00022833"/>
    </source>
</evidence>
<dbReference type="GO" id="GO:0046872">
    <property type="term" value="F:metal ion binding"/>
    <property type="evidence" value="ECO:0007669"/>
    <property type="project" value="UniProtKB-KW"/>
</dbReference>
<evidence type="ECO:0000313" key="7">
    <source>
        <dbReference type="Proteomes" id="UP000076874"/>
    </source>
</evidence>
<protein>
    <recommendedName>
        <fullName evidence="8">Metallo-beta-lactamase domain-containing protein</fullName>
    </recommendedName>
</protein>
<gene>
    <name evidence="6" type="ORF">SPI_08819</name>
</gene>
<dbReference type="SUPFAM" id="SSF56281">
    <property type="entry name" value="Metallo-hydrolase/oxidoreductase"/>
    <property type="match status" value="1"/>
</dbReference>
<evidence type="ECO:0000256" key="3">
    <source>
        <dbReference type="ARBA" id="ARBA00022723"/>
    </source>
</evidence>
<dbReference type="EMBL" id="AZHD01000023">
    <property type="protein sequence ID" value="OAA54573.1"/>
    <property type="molecule type" value="Genomic_DNA"/>
</dbReference>
<dbReference type="Gene3D" id="3.60.15.10">
    <property type="entry name" value="Ribonuclease Z/Hydroxyacylglutathione hydrolase-like"/>
    <property type="match status" value="1"/>
</dbReference>
<dbReference type="Proteomes" id="UP000076874">
    <property type="component" value="Unassembled WGS sequence"/>
</dbReference>
<reference evidence="6 7" key="1">
    <citation type="journal article" date="2016" name="Genome Biol. Evol.">
        <title>Divergent and convergent evolution of fungal pathogenicity.</title>
        <authorList>
            <person name="Shang Y."/>
            <person name="Xiao G."/>
            <person name="Zheng P."/>
            <person name="Cen K."/>
            <person name="Zhan S."/>
            <person name="Wang C."/>
        </authorList>
    </citation>
    <scope>NUCLEOTIDE SEQUENCE [LARGE SCALE GENOMIC DNA]</scope>
    <source>
        <strain evidence="6 7">RCEF 264</strain>
    </source>
</reference>
<dbReference type="AlphaFoldDB" id="A0A167MNF8"/>
<keyword evidence="7" id="KW-1185">Reference proteome</keyword>
<dbReference type="InterPro" id="IPR051013">
    <property type="entry name" value="MBL_superfamily_lactonases"/>
</dbReference>
<dbReference type="OrthoDB" id="10250730at2759"/>
<proteinExistence type="inferred from homology"/>